<keyword evidence="2" id="KW-1185">Reference proteome</keyword>
<evidence type="ECO:0000313" key="1">
    <source>
        <dbReference type="EMBL" id="QOC56875.1"/>
    </source>
</evidence>
<dbReference type="GeneID" id="65132134"/>
<accession>A0A7L7SW95</accession>
<name>A0A7L7SW95_9CAUD</name>
<dbReference type="RefSeq" id="YP_010113602.1">
    <property type="nucleotide sequence ID" value="NC_055905.1"/>
</dbReference>
<protein>
    <submittedName>
        <fullName evidence="1">Uncharacterized protein</fullName>
    </submittedName>
</protein>
<organism evidence="1 2">
    <name type="scientific">Bacillus phage Baseball_field</name>
    <dbReference type="NCBI Taxonomy" id="2756144"/>
    <lineage>
        <taxon>Viruses</taxon>
        <taxon>Duplodnaviria</taxon>
        <taxon>Heunggongvirae</taxon>
        <taxon>Uroviricota</taxon>
        <taxon>Caudoviricetes</taxon>
        <taxon>Salasmaviridae</taxon>
        <taxon>Northropvirinae</taxon>
        <taxon>Claudivirus</taxon>
        <taxon>Claudivirus baseballfield</taxon>
    </lineage>
</organism>
<dbReference type="KEGG" id="vg:65132134"/>
<dbReference type="EMBL" id="MT777452">
    <property type="protein sequence ID" value="QOC56875.1"/>
    <property type="molecule type" value="Genomic_DNA"/>
</dbReference>
<dbReference type="Proteomes" id="UP000516716">
    <property type="component" value="Segment"/>
</dbReference>
<proteinExistence type="predicted"/>
<reference evidence="1 2" key="1">
    <citation type="submission" date="2020-07" db="EMBL/GenBank/DDBJ databases">
        <authorList>
            <person name="Greguske E."/>
        </authorList>
    </citation>
    <scope>NUCLEOTIDE SEQUENCE [LARGE SCALE GENOMIC DNA]</scope>
</reference>
<sequence length="105" mass="12447">MERKGEQVMEKITRNDSRFLPKFSINRKVNYINDSSLSNLIKRADEMCEKYGLEYESRIYKVTELYSYDEMNNSAVRLKSGKTRYKGTKSEHKEFYEVKLIKVGA</sequence>
<evidence type="ECO:0000313" key="2">
    <source>
        <dbReference type="Proteomes" id="UP000516716"/>
    </source>
</evidence>